<feature type="transmembrane region" description="Helical" evidence="1">
    <location>
        <begin position="133"/>
        <end position="152"/>
    </location>
</feature>
<feature type="transmembrane region" description="Helical" evidence="1">
    <location>
        <begin position="34"/>
        <end position="52"/>
    </location>
</feature>
<name>A0A6L6IIJ1_9ENTR</name>
<proteinExistence type="predicted"/>
<comment type="caution">
    <text evidence="2">The sequence shown here is derived from an EMBL/GenBank/DDBJ whole genome shotgun (WGS) entry which is preliminary data.</text>
</comment>
<dbReference type="EMBL" id="WMJZ01000001">
    <property type="protein sequence ID" value="MTH44910.1"/>
    <property type="molecule type" value="Genomic_DNA"/>
</dbReference>
<evidence type="ECO:0000256" key="1">
    <source>
        <dbReference type="SAM" id="Phobius"/>
    </source>
</evidence>
<accession>A0A6L6IIJ1</accession>
<dbReference type="Proteomes" id="UP000477739">
    <property type="component" value="Unassembled WGS sequence"/>
</dbReference>
<keyword evidence="1" id="KW-1133">Transmembrane helix</keyword>
<evidence type="ECO:0000313" key="2">
    <source>
        <dbReference type="EMBL" id="MTH44910.1"/>
    </source>
</evidence>
<dbReference type="OrthoDB" id="6631192at2"/>
<sequence>MNYQILPLFFSHLSTLLFFLSAIGLTFFGLSAPVVYFILLVLVLPIGLSMHLHRLNETGTALTLSENVWWMTYVYGLPAPEQRAMLKNPCFYSTDRIQQFFIRGFAGKISLQLTCIAIHIYECFALEKEPLSIALALLVLLFLLCALGRSAFTASLIVTGKWQSETLTTDSGSVWYQGVITKGTRRETLFSRLV</sequence>
<dbReference type="RefSeq" id="WP_155106601.1">
    <property type="nucleotide sequence ID" value="NZ_WMJZ01000001.1"/>
</dbReference>
<gene>
    <name evidence="2" type="ORF">GJV78_01205</name>
</gene>
<keyword evidence="1" id="KW-0812">Transmembrane</keyword>
<organism evidence="2 3">
    <name type="scientific">Intestinirhabdus alba</name>
    <dbReference type="NCBI Taxonomy" id="2899544"/>
    <lineage>
        <taxon>Bacteria</taxon>
        <taxon>Pseudomonadati</taxon>
        <taxon>Pseudomonadota</taxon>
        <taxon>Gammaproteobacteria</taxon>
        <taxon>Enterobacterales</taxon>
        <taxon>Enterobacteriaceae</taxon>
        <taxon>Intestinirhabdus</taxon>
    </lineage>
</organism>
<protein>
    <submittedName>
        <fullName evidence="2">Uncharacterized protein</fullName>
    </submittedName>
</protein>
<dbReference type="AlphaFoldDB" id="A0A6L6IIJ1"/>
<reference evidence="2 3" key="1">
    <citation type="submission" date="2019-11" db="EMBL/GenBank/DDBJ databases">
        <title>Escherichia alba sp. nov. isolated from the gut of plastic-eating superworms Zophobas atratus.</title>
        <authorList>
            <person name="Yang Y."/>
        </authorList>
    </citation>
    <scope>NUCLEOTIDE SEQUENCE [LARGE SCALE GENOMIC DNA]</scope>
    <source>
        <strain evidence="3">BIT-B35</strain>
    </source>
</reference>
<evidence type="ECO:0000313" key="3">
    <source>
        <dbReference type="Proteomes" id="UP000477739"/>
    </source>
</evidence>
<feature type="transmembrane region" description="Helical" evidence="1">
    <location>
        <begin position="7"/>
        <end position="28"/>
    </location>
</feature>
<keyword evidence="3" id="KW-1185">Reference proteome</keyword>
<keyword evidence="1" id="KW-0472">Membrane</keyword>
<feature type="transmembrane region" description="Helical" evidence="1">
    <location>
        <begin position="100"/>
        <end position="121"/>
    </location>
</feature>